<dbReference type="InterPro" id="IPR002934">
    <property type="entry name" value="Polymerase_NTP_transf_dom"/>
</dbReference>
<dbReference type="PANTHER" id="PTHR33571:SF12">
    <property type="entry name" value="BSL3053 PROTEIN"/>
    <property type="match status" value="1"/>
</dbReference>
<keyword evidence="6" id="KW-0547">Nucleotide-binding</keyword>
<evidence type="ECO:0000256" key="5">
    <source>
        <dbReference type="ARBA" id="ARBA00022723"/>
    </source>
</evidence>
<comment type="caution">
    <text evidence="12">The sequence shown here is derived from an EMBL/GenBank/DDBJ whole genome shotgun (WGS) entry which is preliminary data.</text>
</comment>
<dbReference type="RefSeq" id="WP_277191301.1">
    <property type="nucleotide sequence ID" value="NZ_JAROAV010000015.1"/>
</dbReference>
<dbReference type="Pfam" id="PF01909">
    <property type="entry name" value="NTP_transf_2"/>
    <property type="match status" value="1"/>
</dbReference>
<evidence type="ECO:0000313" key="13">
    <source>
        <dbReference type="Proteomes" id="UP001528912"/>
    </source>
</evidence>
<keyword evidence="2" id="KW-1277">Toxin-antitoxin system</keyword>
<dbReference type="SUPFAM" id="SSF81301">
    <property type="entry name" value="Nucleotidyltransferase"/>
    <property type="match status" value="1"/>
</dbReference>
<accession>A0ABT6C3S4</accession>
<evidence type="ECO:0000256" key="6">
    <source>
        <dbReference type="ARBA" id="ARBA00022741"/>
    </source>
</evidence>
<sequence length="100" mass="10787">MRPSIALRRHRAEAERVAARHRAVEMRVFGSVAWGEDRPGSDLDLLASFAPDASLFDQVELAQELEDLLGVRVDVVSAAAQGPAPTSSAPPPSRGDRRPC</sequence>
<reference evidence="12 13" key="1">
    <citation type="submission" date="2023-03" db="EMBL/GenBank/DDBJ databases">
        <title>YIM 133296 draft genome.</title>
        <authorList>
            <person name="Xiong L."/>
        </authorList>
    </citation>
    <scope>NUCLEOTIDE SEQUENCE [LARGE SCALE GENOMIC DNA]</scope>
    <source>
        <strain evidence="12 13">YIM 133296</strain>
    </source>
</reference>
<organism evidence="12 13">
    <name type="scientific">Luteipulveratus flavus</name>
    <dbReference type="NCBI Taxonomy" id="3031728"/>
    <lineage>
        <taxon>Bacteria</taxon>
        <taxon>Bacillati</taxon>
        <taxon>Actinomycetota</taxon>
        <taxon>Actinomycetes</taxon>
        <taxon>Micrococcales</taxon>
        <taxon>Dermacoccaceae</taxon>
        <taxon>Luteipulveratus</taxon>
    </lineage>
</organism>
<keyword evidence="13" id="KW-1185">Reference proteome</keyword>
<dbReference type="Gene3D" id="3.30.460.10">
    <property type="entry name" value="Beta Polymerase, domain 2"/>
    <property type="match status" value="1"/>
</dbReference>
<evidence type="ECO:0000256" key="1">
    <source>
        <dbReference type="ARBA" id="ARBA00001946"/>
    </source>
</evidence>
<evidence type="ECO:0000313" key="12">
    <source>
        <dbReference type="EMBL" id="MDF8263613.1"/>
    </source>
</evidence>
<feature type="region of interest" description="Disordered" evidence="10">
    <location>
        <begin position="79"/>
        <end position="100"/>
    </location>
</feature>
<keyword evidence="5" id="KW-0479">Metal-binding</keyword>
<evidence type="ECO:0000256" key="3">
    <source>
        <dbReference type="ARBA" id="ARBA00022679"/>
    </source>
</evidence>
<name>A0ABT6C3S4_9MICO</name>
<evidence type="ECO:0000256" key="9">
    <source>
        <dbReference type="ARBA" id="ARBA00038276"/>
    </source>
</evidence>
<proteinExistence type="inferred from homology"/>
<keyword evidence="7" id="KW-0067">ATP-binding</keyword>
<evidence type="ECO:0000256" key="8">
    <source>
        <dbReference type="ARBA" id="ARBA00022842"/>
    </source>
</evidence>
<dbReference type="Proteomes" id="UP001528912">
    <property type="component" value="Unassembled WGS sequence"/>
</dbReference>
<gene>
    <name evidence="12" type="ORF">P4R38_05060</name>
</gene>
<comment type="cofactor">
    <cofactor evidence="1">
        <name>Mg(2+)</name>
        <dbReference type="ChEBI" id="CHEBI:18420"/>
    </cofactor>
</comment>
<dbReference type="PANTHER" id="PTHR33571">
    <property type="entry name" value="SSL8005 PROTEIN"/>
    <property type="match status" value="1"/>
</dbReference>
<evidence type="ECO:0000256" key="10">
    <source>
        <dbReference type="SAM" id="MobiDB-lite"/>
    </source>
</evidence>
<protein>
    <submittedName>
        <fullName evidence="12">Nucleotidyltransferase domain-containing protein</fullName>
    </submittedName>
</protein>
<evidence type="ECO:0000256" key="7">
    <source>
        <dbReference type="ARBA" id="ARBA00022840"/>
    </source>
</evidence>
<keyword evidence="3" id="KW-0808">Transferase</keyword>
<keyword evidence="8" id="KW-0460">Magnesium</keyword>
<evidence type="ECO:0000256" key="4">
    <source>
        <dbReference type="ARBA" id="ARBA00022695"/>
    </source>
</evidence>
<feature type="domain" description="Polymerase nucleotidyl transferase" evidence="11">
    <location>
        <begin position="15"/>
        <end position="76"/>
    </location>
</feature>
<dbReference type="EMBL" id="JAROAV010000015">
    <property type="protein sequence ID" value="MDF8263613.1"/>
    <property type="molecule type" value="Genomic_DNA"/>
</dbReference>
<evidence type="ECO:0000256" key="2">
    <source>
        <dbReference type="ARBA" id="ARBA00022649"/>
    </source>
</evidence>
<dbReference type="CDD" id="cd05403">
    <property type="entry name" value="NT_KNTase_like"/>
    <property type="match status" value="1"/>
</dbReference>
<dbReference type="InterPro" id="IPR052038">
    <property type="entry name" value="Type-VII_TA_antitoxin"/>
</dbReference>
<evidence type="ECO:0000259" key="11">
    <source>
        <dbReference type="Pfam" id="PF01909"/>
    </source>
</evidence>
<dbReference type="InterPro" id="IPR043519">
    <property type="entry name" value="NT_sf"/>
</dbReference>
<comment type="similarity">
    <text evidence="9">Belongs to the MntA antitoxin family.</text>
</comment>
<keyword evidence="4" id="KW-0548">Nucleotidyltransferase</keyword>